<protein>
    <recommendedName>
        <fullName evidence="4">Ribosomal protein</fullName>
    </recommendedName>
</protein>
<dbReference type="SUPFAM" id="SSF56808">
    <property type="entry name" value="Ribosomal protein L1"/>
    <property type="match status" value="1"/>
</dbReference>
<dbReference type="STRING" id="1314781.A0A165CPA5"/>
<keyword evidence="2 4" id="KW-0689">Ribosomal protein</keyword>
<accession>A0A165CPA5</accession>
<dbReference type="InterPro" id="IPR023673">
    <property type="entry name" value="Ribosomal_uL1_CS"/>
</dbReference>
<sequence length="327" mass="35880">MSFAVRRALALSSSTLSRSFTLAPCTRTRVSPILAHNLARAGPSVLTRTFFSTPPAAARDKKAKAKKEAKARAKQQAKQPKKKARKTVTTKKRKTKDTGGERLPLQDAINVLRAVEITRPNSMFELVIKTELDRSAGGVTIPKGRINLPREPKERKKDVILVFADGQKADDARKAGADYVGGTELIEDLLSGKLKPNIILATPALIKPITPRLGRFLGPKGLMPSPRRGTVTDDIRGYIVRTQKSNEWKADKGGVIRAPMGKIDYPSSDIVANVRTYVTAVVKATTKKGQNQQASDRSAFNRMLRKREGRDQVSEYHFLLSSVATGI</sequence>
<dbReference type="OrthoDB" id="1747252at2759"/>
<dbReference type="Gene3D" id="3.40.50.790">
    <property type="match status" value="1"/>
</dbReference>
<keyword evidence="7" id="KW-1185">Reference proteome</keyword>
<feature type="region of interest" description="Disordered" evidence="5">
    <location>
        <begin position="53"/>
        <end position="102"/>
    </location>
</feature>
<organism evidence="6 7">
    <name type="scientific">Exidia glandulosa HHB12029</name>
    <dbReference type="NCBI Taxonomy" id="1314781"/>
    <lineage>
        <taxon>Eukaryota</taxon>
        <taxon>Fungi</taxon>
        <taxon>Dikarya</taxon>
        <taxon>Basidiomycota</taxon>
        <taxon>Agaricomycotina</taxon>
        <taxon>Agaricomycetes</taxon>
        <taxon>Auriculariales</taxon>
        <taxon>Exidiaceae</taxon>
        <taxon>Exidia</taxon>
    </lineage>
</organism>
<dbReference type="Pfam" id="PF00687">
    <property type="entry name" value="Ribosomal_L1"/>
    <property type="match status" value="1"/>
</dbReference>
<dbReference type="PANTHER" id="PTHR36427">
    <property type="entry name" value="54S RIBOSOMAL PROTEIN L1, MITOCHONDRIAL"/>
    <property type="match status" value="1"/>
</dbReference>
<evidence type="ECO:0000256" key="4">
    <source>
        <dbReference type="RuleBase" id="RU000659"/>
    </source>
</evidence>
<dbReference type="PROSITE" id="PS01199">
    <property type="entry name" value="RIBOSOMAL_L1"/>
    <property type="match status" value="1"/>
</dbReference>
<feature type="compositionally biased region" description="Basic residues" evidence="5">
    <location>
        <begin position="72"/>
        <end position="95"/>
    </location>
</feature>
<dbReference type="PANTHER" id="PTHR36427:SF3">
    <property type="entry name" value="LARGE RIBOSOMAL SUBUNIT PROTEIN UL1M"/>
    <property type="match status" value="1"/>
</dbReference>
<dbReference type="Proteomes" id="UP000077266">
    <property type="component" value="Unassembled WGS sequence"/>
</dbReference>
<dbReference type="FunCoup" id="A0A165CPA5">
    <property type="interactions" value="143"/>
</dbReference>
<evidence type="ECO:0000256" key="2">
    <source>
        <dbReference type="ARBA" id="ARBA00022980"/>
    </source>
</evidence>
<evidence type="ECO:0000256" key="5">
    <source>
        <dbReference type="SAM" id="MobiDB-lite"/>
    </source>
</evidence>
<evidence type="ECO:0000256" key="1">
    <source>
        <dbReference type="ARBA" id="ARBA00010531"/>
    </source>
</evidence>
<dbReference type="InterPro" id="IPR028364">
    <property type="entry name" value="Ribosomal_uL1/biogenesis"/>
</dbReference>
<comment type="similarity">
    <text evidence="1 4">Belongs to the universal ribosomal protein uL1 family.</text>
</comment>
<dbReference type="FunFam" id="3.40.50.790:FF:000001">
    <property type="entry name" value="50S ribosomal protein L1"/>
    <property type="match status" value="1"/>
</dbReference>
<dbReference type="GO" id="GO:0003735">
    <property type="term" value="F:structural constituent of ribosome"/>
    <property type="evidence" value="ECO:0007669"/>
    <property type="project" value="TreeGrafter"/>
</dbReference>
<proteinExistence type="inferred from homology"/>
<dbReference type="InterPro" id="IPR023674">
    <property type="entry name" value="Ribosomal_uL1-like"/>
</dbReference>
<keyword evidence="3 4" id="KW-0687">Ribonucleoprotein</keyword>
<dbReference type="CDD" id="cd00403">
    <property type="entry name" value="Ribosomal_L1"/>
    <property type="match status" value="1"/>
</dbReference>
<evidence type="ECO:0000256" key="3">
    <source>
        <dbReference type="ARBA" id="ARBA00023274"/>
    </source>
</evidence>
<dbReference type="InterPro" id="IPR016095">
    <property type="entry name" value="Ribosomal_uL1_3-a/b-sand"/>
</dbReference>
<reference evidence="6 7" key="1">
    <citation type="journal article" date="2016" name="Mol. Biol. Evol.">
        <title>Comparative Genomics of Early-Diverging Mushroom-Forming Fungi Provides Insights into the Origins of Lignocellulose Decay Capabilities.</title>
        <authorList>
            <person name="Nagy L.G."/>
            <person name="Riley R."/>
            <person name="Tritt A."/>
            <person name="Adam C."/>
            <person name="Daum C."/>
            <person name="Floudas D."/>
            <person name="Sun H."/>
            <person name="Yadav J.S."/>
            <person name="Pangilinan J."/>
            <person name="Larsson K.H."/>
            <person name="Matsuura K."/>
            <person name="Barry K."/>
            <person name="Labutti K."/>
            <person name="Kuo R."/>
            <person name="Ohm R.A."/>
            <person name="Bhattacharya S.S."/>
            <person name="Shirouzu T."/>
            <person name="Yoshinaga Y."/>
            <person name="Martin F.M."/>
            <person name="Grigoriev I.V."/>
            <person name="Hibbett D.S."/>
        </authorList>
    </citation>
    <scope>NUCLEOTIDE SEQUENCE [LARGE SCALE GENOMIC DNA]</scope>
    <source>
        <strain evidence="6 7">HHB12029</strain>
    </source>
</reference>
<dbReference type="EMBL" id="KV426301">
    <property type="protein sequence ID" value="KZV82843.1"/>
    <property type="molecule type" value="Genomic_DNA"/>
</dbReference>
<evidence type="ECO:0000313" key="7">
    <source>
        <dbReference type="Proteomes" id="UP000077266"/>
    </source>
</evidence>
<dbReference type="InParanoid" id="A0A165CPA5"/>
<dbReference type="GO" id="GO:0005762">
    <property type="term" value="C:mitochondrial large ribosomal subunit"/>
    <property type="evidence" value="ECO:0007669"/>
    <property type="project" value="TreeGrafter"/>
</dbReference>
<dbReference type="Gene3D" id="3.30.190.20">
    <property type="match status" value="1"/>
</dbReference>
<evidence type="ECO:0000313" key="6">
    <source>
        <dbReference type="EMBL" id="KZV82843.1"/>
    </source>
</evidence>
<dbReference type="AlphaFoldDB" id="A0A165CPA5"/>
<gene>
    <name evidence="6" type="ORF">EXIGLDRAFT_626492</name>
</gene>
<name>A0A165CPA5_EXIGL</name>